<evidence type="ECO:0008006" key="4">
    <source>
        <dbReference type="Google" id="ProtNLM"/>
    </source>
</evidence>
<reference evidence="2 3" key="2">
    <citation type="journal article" date="2018" name="Nature">
        <title>Mutant phenotypes for thousands of bacterial genes of unknown function.</title>
        <authorList>
            <person name="Price M.N."/>
            <person name="Wetmore K.M."/>
            <person name="Waters R.J."/>
            <person name="Callaghan M."/>
            <person name="Ray J."/>
            <person name="Liu H."/>
            <person name="Kuehl J.V."/>
            <person name="Melnyk R.A."/>
            <person name="Lamson J.S."/>
            <person name="Suh Y."/>
            <person name="Carlson H.K."/>
            <person name="Esquivel Z."/>
            <person name="Sadeeshkumar H."/>
            <person name="Chakraborty R."/>
            <person name="Zane G.M."/>
            <person name="Rubin B.E."/>
            <person name="Wall J.D."/>
            <person name="Visel A."/>
            <person name="Bristow J."/>
            <person name="Blow M.J."/>
            <person name="Arkin A.P."/>
            <person name="Deutschbauer A.M."/>
        </authorList>
    </citation>
    <scope>NUCLEOTIDE SEQUENCE [LARGE SCALE GENOMIC DNA]</scope>
    <source>
        <strain evidence="2 3">FW300-N2E2</strain>
    </source>
</reference>
<accession>A0A165ZTP1</accession>
<evidence type="ECO:0000313" key="2">
    <source>
        <dbReference type="EMBL" id="AMZ75159.1"/>
    </source>
</evidence>
<proteinExistence type="predicted"/>
<evidence type="ECO:0000256" key="1">
    <source>
        <dbReference type="SAM" id="SignalP"/>
    </source>
</evidence>
<organism evidence="2 3">
    <name type="scientific">Pseudomonas fluorescens</name>
    <dbReference type="NCBI Taxonomy" id="294"/>
    <lineage>
        <taxon>Bacteria</taxon>
        <taxon>Pseudomonadati</taxon>
        <taxon>Pseudomonadota</taxon>
        <taxon>Gammaproteobacteria</taxon>
        <taxon>Pseudomonadales</taxon>
        <taxon>Pseudomonadaceae</taxon>
        <taxon>Pseudomonas</taxon>
    </lineage>
</organism>
<evidence type="ECO:0000313" key="3">
    <source>
        <dbReference type="Proteomes" id="UP000076083"/>
    </source>
</evidence>
<reference evidence="3" key="1">
    <citation type="submission" date="2016-04" db="EMBL/GenBank/DDBJ databases">
        <authorList>
            <person name="Ray J."/>
            <person name="Price M."/>
            <person name="Deutschbauer A."/>
        </authorList>
    </citation>
    <scope>NUCLEOTIDE SEQUENCE [LARGE SCALE GENOMIC DNA]</scope>
    <source>
        <strain evidence="3">FW300-N2E2</strain>
    </source>
</reference>
<keyword evidence="1" id="KW-0732">Signal</keyword>
<dbReference type="RefSeq" id="WP_063324986.1">
    <property type="nucleotide sequence ID" value="NZ_CP015225.1"/>
</dbReference>
<name>A0A165ZTP1_PSEFL</name>
<protein>
    <recommendedName>
        <fullName evidence="4">SH3 domain-containing protein</fullName>
    </recommendedName>
</protein>
<dbReference type="AlphaFoldDB" id="A0A165ZTP1"/>
<feature type="chain" id="PRO_5007870269" description="SH3 domain-containing protein" evidence="1">
    <location>
        <begin position="22"/>
        <end position="131"/>
    </location>
</feature>
<dbReference type="Proteomes" id="UP000076083">
    <property type="component" value="Chromosome"/>
</dbReference>
<gene>
    <name evidence="2" type="ORF">TK06_30095</name>
</gene>
<feature type="signal peptide" evidence="1">
    <location>
        <begin position="1"/>
        <end position="21"/>
    </location>
</feature>
<sequence>MYLRSSVLCLCLCLFSSLSQAAVNCSALAEKISGTVPEFHPSVQGKVIGTGRLHFHEAPDEACANKKIFVIPGDSLTVYSSLEDESWLEVNFIAKSGDDYTGWVKADRVEIGAPYGAPPEDVEDEPAGDAQ</sequence>
<dbReference type="EMBL" id="CP015225">
    <property type="protein sequence ID" value="AMZ75159.1"/>
    <property type="molecule type" value="Genomic_DNA"/>
</dbReference>